<dbReference type="PROSITE" id="PS50066">
    <property type="entry name" value="MADS_BOX_2"/>
    <property type="match status" value="1"/>
</dbReference>
<feature type="domain" description="K-box" evidence="9">
    <location>
        <begin position="88"/>
        <end position="178"/>
    </location>
</feature>
<dbReference type="InterPro" id="IPR002487">
    <property type="entry name" value="TF_Kbox"/>
</dbReference>
<dbReference type="GO" id="GO:0000977">
    <property type="term" value="F:RNA polymerase II transcription regulatory region sequence-specific DNA binding"/>
    <property type="evidence" value="ECO:0007669"/>
    <property type="project" value="InterPro"/>
</dbReference>
<dbReference type="InterPro" id="IPR050142">
    <property type="entry name" value="MADS-box/MEF2_TF"/>
</dbReference>
<keyword evidence="6" id="KW-0175">Coiled coil</keyword>
<dbReference type="SMART" id="SM00432">
    <property type="entry name" value="MADS"/>
    <property type="match status" value="1"/>
</dbReference>
<evidence type="ECO:0000256" key="2">
    <source>
        <dbReference type="ARBA" id="ARBA00023015"/>
    </source>
</evidence>
<dbReference type="Pfam" id="PF01486">
    <property type="entry name" value="K-box"/>
    <property type="match status" value="1"/>
</dbReference>
<evidence type="ECO:0000256" key="1">
    <source>
        <dbReference type="ARBA" id="ARBA00004123"/>
    </source>
</evidence>
<dbReference type="Pfam" id="PF00319">
    <property type="entry name" value="SRF-TF"/>
    <property type="match status" value="1"/>
</dbReference>
<evidence type="ECO:0000256" key="5">
    <source>
        <dbReference type="ARBA" id="ARBA00023242"/>
    </source>
</evidence>
<dbReference type="PANTHER" id="PTHR48019">
    <property type="entry name" value="SERUM RESPONSE FACTOR HOMOLOG"/>
    <property type="match status" value="1"/>
</dbReference>
<dbReference type="GO" id="GO:0045944">
    <property type="term" value="P:positive regulation of transcription by RNA polymerase II"/>
    <property type="evidence" value="ECO:0007669"/>
    <property type="project" value="InterPro"/>
</dbReference>
<keyword evidence="2" id="KW-0805">Transcription regulation</keyword>
<dbReference type="GO" id="GO:0003700">
    <property type="term" value="F:DNA-binding transcription factor activity"/>
    <property type="evidence" value="ECO:0007669"/>
    <property type="project" value="InterPro"/>
</dbReference>
<evidence type="ECO:0000256" key="6">
    <source>
        <dbReference type="SAM" id="Coils"/>
    </source>
</evidence>
<keyword evidence="4" id="KW-0804">Transcription</keyword>
<evidence type="ECO:0000256" key="7">
    <source>
        <dbReference type="SAM" id="MobiDB-lite"/>
    </source>
</evidence>
<organism evidence="10 11">
    <name type="scientific">Vicia faba</name>
    <name type="common">Broad bean</name>
    <name type="synonym">Faba vulgaris</name>
    <dbReference type="NCBI Taxonomy" id="3906"/>
    <lineage>
        <taxon>Eukaryota</taxon>
        <taxon>Viridiplantae</taxon>
        <taxon>Streptophyta</taxon>
        <taxon>Embryophyta</taxon>
        <taxon>Tracheophyta</taxon>
        <taxon>Spermatophyta</taxon>
        <taxon>Magnoliopsida</taxon>
        <taxon>eudicotyledons</taxon>
        <taxon>Gunneridae</taxon>
        <taxon>Pentapetalae</taxon>
        <taxon>rosids</taxon>
        <taxon>fabids</taxon>
        <taxon>Fabales</taxon>
        <taxon>Fabaceae</taxon>
        <taxon>Papilionoideae</taxon>
        <taxon>50 kb inversion clade</taxon>
        <taxon>NPAAA clade</taxon>
        <taxon>Hologalegina</taxon>
        <taxon>IRL clade</taxon>
        <taxon>Fabeae</taxon>
        <taxon>Vicia</taxon>
    </lineage>
</organism>
<dbReference type="EMBL" id="OX451738">
    <property type="protein sequence ID" value="CAI8604561.1"/>
    <property type="molecule type" value="Genomic_DNA"/>
</dbReference>
<evidence type="ECO:0000313" key="11">
    <source>
        <dbReference type="Proteomes" id="UP001157006"/>
    </source>
</evidence>
<proteinExistence type="predicted"/>
<comment type="subcellular location">
    <subcellularLocation>
        <location evidence="1">Nucleus</location>
    </subcellularLocation>
</comment>
<dbReference type="SUPFAM" id="SSF55455">
    <property type="entry name" value="SRF-like"/>
    <property type="match status" value="1"/>
</dbReference>
<dbReference type="InterPro" id="IPR002100">
    <property type="entry name" value="TF_MADSbox"/>
</dbReference>
<keyword evidence="3" id="KW-0238">DNA-binding</keyword>
<dbReference type="AlphaFoldDB" id="A0AAV1A2L7"/>
<dbReference type="InterPro" id="IPR033896">
    <property type="entry name" value="MEF2-like_N"/>
</dbReference>
<dbReference type="GO" id="GO:0046983">
    <property type="term" value="F:protein dimerization activity"/>
    <property type="evidence" value="ECO:0007669"/>
    <property type="project" value="InterPro"/>
</dbReference>
<dbReference type="PRINTS" id="PR00404">
    <property type="entry name" value="MADSDOMAIN"/>
</dbReference>
<dbReference type="Proteomes" id="UP001157006">
    <property type="component" value="Chromosome 3"/>
</dbReference>
<keyword evidence="11" id="KW-1185">Reference proteome</keyword>
<name>A0AAV1A2L7_VICFA</name>
<accession>A0AAV1A2L7</accession>
<gene>
    <name evidence="10" type="ORF">VFH_III138760</name>
</gene>
<evidence type="ECO:0000313" key="10">
    <source>
        <dbReference type="EMBL" id="CAI8604561.1"/>
    </source>
</evidence>
<feature type="domain" description="MADS-box" evidence="8">
    <location>
        <begin position="1"/>
        <end position="61"/>
    </location>
</feature>
<reference evidence="10 11" key="1">
    <citation type="submission" date="2023-01" db="EMBL/GenBank/DDBJ databases">
        <authorList>
            <person name="Kreplak J."/>
        </authorList>
    </citation>
    <scope>NUCLEOTIDE SEQUENCE [LARGE SCALE GENOMIC DNA]</scope>
</reference>
<dbReference type="GO" id="GO:0005634">
    <property type="term" value="C:nucleus"/>
    <property type="evidence" value="ECO:0007669"/>
    <property type="project" value="UniProtKB-SubCell"/>
</dbReference>
<dbReference type="PROSITE" id="PS00350">
    <property type="entry name" value="MADS_BOX_1"/>
    <property type="match status" value="1"/>
</dbReference>
<evidence type="ECO:0000256" key="3">
    <source>
        <dbReference type="ARBA" id="ARBA00023125"/>
    </source>
</evidence>
<dbReference type="InterPro" id="IPR036879">
    <property type="entry name" value="TF_MADSbox_sf"/>
</dbReference>
<feature type="compositionally biased region" description="Polar residues" evidence="7">
    <location>
        <begin position="216"/>
        <end position="237"/>
    </location>
</feature>
<evidence type="ECO:0000256" key="4">
    <source>
        <dbReference type="ARBA" id="ARBA00023163"/>
    </source>
</evidence>
<feature type="region of interest" description="Disordered" evidence="7">
    <location>
        <begin position="211"/>
        <end position="237"/>
    </location>
</feature>
<dbReference type="Gene3D" id="3.40.1810.10">
    <property type="entry name" value="Transcription factor, MADS-box"/>
    <property type="match status" value="1"/>
</dbReference>
<dbReference type="FunFam" id="3.40.1810.10:FF:000003">
    <property type="entry name" value="MADS-box transcription factor MADS-MC"/>
    <property type="match status" value="1"/>
</dbReference>
<dbReference type="CDD" id="cd00265">
    <property type="entry name" value="MADS_MEF2_like"/>
    <property type="match status" value="1"/>
</dbReference>
<sequence>MGRGKVVLERIQNKINRQVTFSKRRSGLLKKAFELSVLCDAEVALIIFSGLGKLFQYSSTDLNKIIEKYRQCCFNNMSENGDLEEHESQGLYEELLMLRVKHESLAQTQRNFLGEEISALSIKDLQSIEKQLERTLAQARKHQMQKLMARVNELRQEVHNVEEVNKQLESKERGLSSNICDNSTDLCISNNNIITNLRDAQVNEFQYGQFRHQHTASKGQTTDTRIGRGQSSRNKNN</sequence>
<protein>
    <submittedName>
        <fullName evidence="10">Uncharacterized protein</fullName>
    </submittedName>
</protein>
<evidence type="ECO:0000259" key="9">
    <source>
        <dbReference type="PROSITE" id="PS51297"/>
    </source>
</evidence>
<keyword evidence="5" id="KW-0539">Nucleus</keyword>
<evidence type="ECO:0000259" key="8">
    <source>
        <dbReference type="PROSITE" id="PS50066"/>
    </source>
</evidence>
<feature type="coiled-coil region" evidence="6">
    <location>
        <begin position="122"/>
        <end position="171"/>
    </location>
</feature>
<dbReference type="PROSITE" id="PS51297">
    <property type="entry name" value="K_BOX"/>
    <property type="match status" value="1"/>
</dbReference>